<keyword evidence="1" id="KW-0548">Nucleotidyltransferase</keyword>
<sequence length="399" mass="44800">MIQAPPKMTRCGIYRQTPTGYRAFFPATLPPTPPVKLEGELAMLLSDADRALGAINTIASVLPNPDLFVAMFIQKEALLSSQIEGTQSSLTDVLGADEEHIPTADVGEVVNYVKAMRYGLRRLIDDEFPMSLRLLREIHGVLMQQVRGGKPALTPGEFRTGQNWIGGTNLRTARFIPPPPDSMKDALDNLEKYLYVEDDCPVLLQCALIHYQFETIHPFNDGNGRLGRLLITFFLVWRGVLDEPMLYLSAYLKTHQQEYYDRLMQVRNSGNFEAWVAFFLEGVVTVSEQVVSTTKRLQQLEHNDIDRLIAANAGQEGFRLLRHLMQQPVVMVKDVQRILGVSYGKANTLIATFAEAGLLQQTSQGRRNRRFAYKRYIDILAEGTEMPTGENGGQPETAP</sequence>
<evidence type="ECO:0000259" key="2">
    <source>
        <dbReference type="PROSITE" id="PS51459"/>
    </source>
</evidence>
<dbReference type="InterPro" id="IPR026287">
    <property type="entry name" value="SoFic-like"/>
</dbReference>
<reference evidence="3 4" key="1">
    <citation type="submission" date="2023-11" db="EMBL/GenBank/DDBJ databases">
        <title>MicrobeMod: A computational toolkit for identifying prokaryotic methylation and restriction-modification with nanopore sequencing.</title>
        <authorList>
            <person name="Crits-Christoph A."/>
            <person name="Kang S.C."/>
            <person name="Lee H."/>
            <person name="Ostrov N."/>
        </authorList>
    </citation>
    <scope>NUCLEOTIDE SEQUENCE [LARGE SCALE GENOMIC DNA]</scope>
    <source>
        <strain evidence="3 4">ATCC 49870</strain>
    </source>
</reference>
<accession>A0ABZ0YW23</accession>
<protein>
    <recommendedName>
        <fullName evidence="1">Protein adenylyltransferase</fullName>
        <ecNumber evidence="1">2.7.7.108</ecNumber>
    </recommendedName>
    <alternativeName>
        <fullName evidence="1">AMPylator</fullName>
    </alternativeName>
</protein>
<dbReference type="Pfam" id="PF02661">
    <property type="entry name" value="Fic"/>
    <property type="match status" value="1"/>
</dbReference>
<dbReference type="PROSITE" id="PS51459">
    <property type="entry name" value="FIDO"/>
    <property type="match status" value="1"/>
</dbReference>
<dbReference type="Gene3D" id="1.10.3290.10">
    <property type="entry name" value="Fido-like domain"/>
    <property type="match status" value="1"/>
</dbReference>
<dbReference type="PIRSF" id="PIRSF038925">
    <property type="entry name" value="AMP-prot_trans"/>
    <property type="match status" value="1"/>
</dbReference>
<feature type="domain" description="Fido" evidence="2">
    <location>
        <begin position="130"/>
        <end position="281"/>
    </location>
</feature>
<dbReference type="InterPro" id="IPR036597">
    <property type="entry name" value="Fido-like_dom_sf"/>
</dbReference>
<dbReference type="Pfam" id="PF13784">
    <property type="entry name" value="Fic_N"/>
    <property type="match status" value="1"/>
</dbReference>
<organism evidence="3 4">
    <name type="scientific">Guyparkeria halophila</name>
    <dbReference type="NCBI Taxonomy" id="47960"/>
    <lineage>
        <taxon>Bacteria</taxon>
        <taxon>Pseudomonadati</taxon>
        <taxon>Pseudomonadota</taxon>
        <taxon>Gammaproteobacteria</taxon>
        <taxon>Chromatiales</taxon>
        <taxon>Thioalkalibacteraceae</taxon>
        <taxon>Guyparkeria</taxon>
    </lineage>
</organism>
<dbReference type="RefSeq" id="WP_322521378.1">
    <property type="nucleotide sequence ID" value="NZ_CP140153.1"/>
</dbReference>
<comment type="subunit">
    <text evidence="1">Homodimer.</text>
</comment>
<keyword evidence="4" id="KW-1185">Reference proteome</keyword>
<evidence type="ECO:0000313" key="4">
    <source>
        <dbReference type="Proteomes" id="UP001327459"/>
    </source>
</evidence>
<dbReference type="PANTHER" id="PTHR13504">
    <property type="entry name" value="FIDO DOMAIN-CONTAINING PROTEIN DDB_G0283145"/>
    <property type="match status" value="1"/>
</dbReference>
<proteinExistence type="predicted"/>
<dbReference type="EC" id="2.7.7.108" evidence="1"/>
<comment type="catalytic activity">
    <reaction evidence="1">
        <text>L-threonyl-[protein] + ATP = 3-O-(5'-adenylyl)-L-threonyl-[protein] + diphosphate</text>
        <dbReference type="Rhea" id="RHEA:54292"/>
        <dbReference type="Rhea" id="RHEA-COMP:11060"/>
        <dbReference type="Rhea" id="RHEA-COMP:13847"/>
        <dbReference type="ChEBI" id="CHEBI:30013"/>
        <dbReference type="ChEBI" id="CHEBI:30616"/>
        <dbReference type="ChEBI" id="CHEBI:33019"/>
        <dbReference type="ChEBI" id="CHEBI:138113"/>
        <dbReference type="EC" id="2.7.7.108"/>
    </reaction>
</comment>
<evidence type="ECO:0000256" key="1">
    <source>
        <dbReference type="PIRNR" id="PIRNR038925"/>
    </source>
</evidence>
<dbReference type="PANTHER" id="PTHR13504:SF38">
    <property type="entry name" value="FIDO DOMAIN-CONTAINING PROTEIN"/>
    <property type="match status" value="1"/>
</dbReference>
<keyword evidence="1" id="KW-0547">Nucleotide-binding</keyword>
<dbReference type="InterPro" id="IPR040198">
    <property type="entry name" value="Fido_containing"/>
</dbReference>
<dbReference type="InterPro" id="IPR003812">
    <property type="entry name" value="Fido"/>
</dbReference>
<comment type="catalytic activity">
    <reaction evidence="1">
        <text>L-tyrosyl-[protein] + ATP = O-(5'-adenylyl)-L-tyrosyl-[protein] + diphosphate</text>
        <dbReference type="Rhea" id="RHEA:54288"/>
        <dbReference type="Rhea" id="RHEA-COMP:10136"/>
        <dbReference type="Rhea" id="RHEA-COMP:13846"/>
        <dbReference type="ChEBI" id="CHEBI:30616"/>
        <dbReference type="ChEBI" id="CHEBI:33019"/>
        <dbReference type="ChEBI" id="CHEBI:46858"/>
        <dbReference type="ChEBI" id="CHEBI:83624"/>
        <dbReference type="EC" id="2.7.7.108"/>
    </reaction>
</comment>
<keyword evidence="1" id="KW-0808">Transferase</keyword>
<gene>
    <name evidence="3" type="ORF">SR882_00355</name>
</gene>
<dbReference type="EMBL" id="CP140153">
    <property type="protein sequence ID" value="WQH16381.1"/>
    <property type="molecule type" value="Genomic_DNA"/>
</dbReference>
<evidence type="ECO:0000313" key="3">
    <source>
        <dbReference type="EMBL" id="WQH16381.1"/>
    </source>
</evidence>
<dbReference type="SUPFAM" id="SSF140931">
    <property type="entry name" value="Fic-like"/>
    <property type="match status" value="1"/>
</dbReference>
<keyword evidence="1" id="KW-0067">ATP-binding</keyword>
<name>A0ABZ0YW23_9GAMM</name>
<comment type="function">
    <text evidence="1">Adenylyltransferase that mediates the addition of adenosine 5'-monophosphate (AMP) to specific residues of target proteins.</text>
</comment>
<dbReference type="Proteomes" id="UP001327459">
    <property type="component" value="Chromosome"/>
</dbReference>
<dbReference type="InterPro" id="IPR025758">
    <property type="entry name" value="Fic/DOC_N"/>
</dbReference>